<dbReference type="AlphaFoldDB" id="A0A7T4E6A9"/>
<dbReference type="RefSeq" id="WP_198486593.1">
    <property type="nucleotide sequence ID" value="NZ_CP065997.1"/>
</dbReference>
<comment type="catalytic activity">
    <reaction evidence="1">
        <text>ATP + protein L-histidine = ADP + protein N-phospho-L-histidine.</text>
        <dbReference type="EC" id="2.7.13.3"/>
    </reaction>
</comment>
<evidence type="ECO:0000256" key="4">
    <source>
        <dbReference type="ARBA" id="ARBA00022679"/>
    </source>
</evidence>
<keyword evidence="5 11" id="KW-0418">Kinase</keyword>
<feature type="modified residue" description="4-aspartylphosphate" evidence="6">
    <location>
        <position position="467"/>
    </location>
</feature>
<dbReference type="InterPro" id="IPR003594">
    <property type="entry name" value="HATPase_dom"/>
</dbReference>
<dbReference type="SMART" id="SM00448">
    <property type="entry name" value="REC"/>
    <property type="match status" value="1"/>
</dbReference>
<keyword evidence="3 6" id="KW-0597">Phosphoprotein</keyword>
<evidence type="ECO:0000256" key="6">
    <source>
        <dbReference type="PROSITE-ProRule" id="PRU00169"/>
    </source>
</evidence>
<feature type="transmembrane region" description="Helical" evidence="8">
    <location>
        <begin position="13"/>
        <end position="33"/>
    </location>
</feature>
<keyword evidence="8" id="KW-0472">Membrane</keyword>
<evidence type="ECO:0000256" key="8">
    <source>
        <dbReference type="SAM" id="Phobius"/>
    </source>
</evidence>
<dbReference type="InterPro" id="IPR036890">
    <property type="entry name" value="HATPase_C_sf"/>
</dbReference>
<dbReference type="CDD" id="cd00156">
    <property type="entry name" value="REC"/>
    <property type="match status" value="1"/>
</dbReference>
<dbReference type="Gene3D" id="3.30.565.10">
    <property type="entry name" value="Histidine kinase-like ATPase, C-terminal domain"/>
    <property type="match status" value="1"/>
</dbReference>
<gene>
    <name evidence="11" type="ORF">I6I07_10565</name>
</gene>
<dbReference type="InterPro" id="IPR011006">
    <property type="entry name" value="CheY-like_superfamily"/>
</dbReference>
<dbReference type="InterPro" id="IPR004358">
    <property type="entry name" value="Sig_transdc_His_kin-like_C"/>
</dbReference>
<name>A0A7T4E6A9_9BURK</name>
<dbReference type="PRINTS" id="PR00344">
    <property type="entry name" value="BCTRLSENSOR"/>
</dbReference>
<dbReference type="GO" id="GO:0009927">
    <property type="term" value="F:histidine phosphotransfer kinase activity"/>
    <property type="evidence" value="ECO:0007669"/>
    <property type="project" value="TreeGrafter"/>
</dbReference>
<dbReference type="PANTHER" id="PTHR43047:SF9">
    <property type="entry name" value="HISTIDINE KINASE"/>
    <property type="match status" value="1"/>
</dbReference>
<feature type="region of interest" description="Disordered" evidence="7">
    <location>
        <begin position="540"/>
        <end position="572"/>
    </location>
</feature>
<dbReference type="Pfam" id="PF00512">
    <property type="entry name" value="HisKA"/>
    <property type="match status" value="1"/>
</dbReference>
<accession>A0A7T4E6A9</accession>
<keyword evidence="8" id="KW-0812">Transmembrane</keyword>
<dbReference type="PANTHER" id="PTHR43047">
    <property type="entry name" value="TWO-COMPONENT HISTIDINE PROTEIN KINASE"/>
    <property type="match status" value="1"/>
</dbReference>
<dbReference type="InterPro" id="IPR005467">
    <property type="entry name" value="His_kinase_dom"/>
</dbReference>
<dbReference type="Proteomes" id="UP000595231">
    <property type="component" value="Chromosome"/>
</dbReference>
<proteinExistence type="predicted"/>
<dbReference type="EMBL" id="CP065997">
    <property type="protein sequence ID" value="QQB37009.1"/>
    <property type="molecule type" value="Genomic_DNA"/>
</dbReference>
<dbReference type="Pfam" id="PF00072">
    <property type="entry name" value="Response_reg"/>
    <property type="match status" value="1"/>
</dbReference>
<dbReference type="InterPro" id="IPR036097">
    <property type="entry name" value="HisK_dim/P_sf"/>
</dbReference>
<evidence type="ECO:0000256" key="7">
    <source>
        <dbReference type="SAM" id="MobiDB-lite"/>
    </source>
</evidence>
<feature type="domain" description="Response regulatory" evidence="10">
    <location>
        <begin position="423"/>
        <end position="533"/>
    </location>
</feature>
<dbReference type="CDD" id="cd00082">
    <property type="entry name" value="HisKA"/>
    <property type="match status" value="1"/>
</dbReference>
<evidence type="ECO:0000256" key="1">
    <source>
        <dbReference type="ARBA" id="ARBA00000085"/>
    </source>
</evidence>
<protein>
    <recommendedName>
        <fullName evidence="2">histidine kinase</fullName>
        <ecNumber evidence="2">2.7.13.3</ecNumber>
    </recommendedName>
</protein>
<dbReference type="InterPro" id="IPR003661">
    <property type="entry name" value="HisK_dim/P_dom"/>
</dbReference>
<evidence type="ECO:0000256" key="3">
    <source>
        <dbReference type="ARBA" id="ARBA00022553"/>
    </source>
</evidence>
<sequence>MAEKVRDTERAQAGVRLLSALLVTVYAPILAWAGQLPAELATIMAIHGVAFLGVALLLRWAVIRWPGHYPARRLLAMLNDYAALGFHLILGGRALLPVYAVVLWMTIGYGVRYGSRYLVAATAAALLDLVVVASLTPYWREQPYVTVMLFLTTLIVPAYTHFLLRSNERSHAREREATQAKTRLLAQASHDLRQPIHSIALFADCLRDENLNGHQRHLVDSIDRSLHSVSHLFRSILDSYTLDSGKLEPRIEAVRVGDVLDAVVRDSRDGLGLGADAPIRVRAGAHLVRTDPHLLGTIVQNLVSNAVKYGEGRGILVAARRRGRTLALQVHDRGRGIPEANQGMVFDEFYRVRRPRDRDIEGLGLGLSIVKRLCGLLGLRVSLRSRLGRGTTVTVEGFELLERAPPEGARRTAAQASVLNGLRVLLIEDDANVLMATAMLLERWGCVVAREVSLPAAPADCNVIISDYDLNAEVTGAECIARVRQRLGRPVPALLLTGHDTKAIREAVADPALPVLAKPIRAAELRSLLTTLALGAGTPAAGTPDAGTPDAGMPAAGTPAAGSPAATMTLRS</sequence>
<evidence type="ECO:0000256" key="5">
    <source>
        <dbReference type="ARBA" id="ARBA00022777"/>
    </source>
</evidence>
<evidence type="ECO:0000259" key="10">
    <source>
        <dbReference type="PROSITE" id="PS50110"/>
    </source>
</evidence>
<dbReference type="SMART" id="SM00388">
    <property type="entry name" value="HisKA"/>
    <property type="match status" value="1"/>
</dbReference>
<keyword evidence="8" id="KW-1133">Transmembrane helix</keyword>
<dbReference type="SUPFAM" id="SSF47384">
    <property type="entry name" value="Homodimeric domain of signal transducing histidine kinase"/>
    <property type="match status" value="1"/>
</dbReference>
<feature type="transmembrane region" description="Helical" evidence="8">
    <location>
        <begin position="81"/>
        <end position="105"/>
    </location>
</feature>
<dbReference type="EC" id="2.7.13.3" evidence="2"/>
<organism evidence="11 12">
    <name type="scientific">Achromobacter deleyi</name>
    <dbReference type="NCBI Taxonomy" id="1353891"/>
    <lineage>
        <taxon>Bacteria</taxon>
        <taxon>Pseudomonadati</taxon>
        <taxon>Pseudomonadota</taxon>
        <taxon>Betaproteobacteria</taxon>
        <taxon>Burkholderiales</taxon>
        <taxon>Alcaligenaceae</taxon>
        <taxon>Achromobacter</taxon>
    </lineage>
</organism>
<feature type="transmembrane region" description="Helical" evidence="8">
    <location>
        <begin position="117"/>
        <end position="138"/>
    </location>
</feature>
<dbReference type="InterPro" id="IPR001789">
    <property type="entry name" value="Sig_transdc_resp-reg_receiver"/>
</dbReference>
<dbReference type="SUPFAM" id="SSF52172">
    <property type="entry name" value="CheY-like"/>
    <property type="match status" value="1"/>
</dbReference>
<dbReference type="PROSITE" id="PS50109">
    <property type="entry name" value="HIS_KIN"/>
    <property type="match status" value="1"/>
</dbReference>
<dbReference type="GO" id="GO:0000155">
    <property type="term" value="F:phosphorelay sensor kinase activity"/>
    <property type="evidence" value="ECO:0007669"/>
    <property type="project" value="InterPro"/>
</dbReference>
<evidence type="ECO:0000256" key="2">
    <source>
        <dbReference type="ARBA" id="ARBA00012438"/>
    </source>
</evidence>
<dbReference type="Pfam" id="PF02518">
    <property type="entry name" value="HATPase_c"/>
    <property type="match status" value="1"/>
</dbReference>
<dbReference type="GO" id="GO:0005886">
    <property type="term" value="C:plasma membrane"/>
    <property type="evidence" value="ECO:0007669"/>
    <property type="project" value="TreeGrafter"/>
</dbReference>
<dbReference type="Gene3D" id="1.10.287.130">
    <property type="match status" value="1"/>
</dbReference>
<dbReference type="SMART" id="SM00387">
    <property type="entry name" value="HATPase_c"/>
    <property type="match status" value="1"/>
</dbReference>
<evidence type="ECO:0000313" key="11">
    <source>
        <dbReference type="EMBL" id="QQB37009.1"/>
    </source>
</evidence>
<evidence type="ECO:0000259" key="9">
    <source>
        <dbReference type="PROSITE" id="PS50109"/>
    </source>
</evidence>
<dbReference type="CDD" id="cd00075">
    <property type="entry name" value="HATPase"/>
    <property type="match status" value="1"/>
</dbReference>
<feature type="transmembrane region" description="Helical" evidence="8">
    <location>
        <begin position="40"/>
        <end position="61"/>
    </location>
</feature>
<evidence type="ECO:0000313" key="12">
    <source>
        <dbReference type="Proteomes" id="UP000595231"/>
    </source>
</evidence>
<dbReference type="Gene3D" id="3.40.50.2300">
    <property type="match status" value="1"/>
</dbReference>
<feature type="transmembrane region" description="Helical" evidence="8">
    <location>
        <begin position="144"/>
        <end position="164"/>
    </location>
</feature>
<keyword evidence="4" id="KW-0808">Transferase</keyword>
<dbReference type="SUPFAM" id="SSF55874">
    <property type="entry name" value="ATPase domain of HSP90 chaperone/DNA topoisomerase II/histidine kinase"/>
    <property type="match status" value="1"/>
</dbReference>
<feature type="domain" description="Histidine kinase" evidence="9">
    <location>
        <begin position="187"/>
        <end position="396"/>
    </location>
</feature>
<reference evidence="11 12" key="1">
    <citation type="submission" date="2020-12" db="EMBL/GenBank/DDBJ databases">
        <title>FDA dAtabase for Regulatory Grade micrObial Sequences (FDA-ARGOS): Supporting development and validation of Infectious Disease Dx tests.</title>
        <authorList>
            <person name="Sproer C."/>
            <person name="Gronow S."/>
            <person name="Severitt S."/>
            <person name="Schroder I."/>
            <person name="Tallon L."/>
            <person name="Sadzewicz L."/>
            <person name="Zhao X."/>
            <person name="Boylan J."/>
            <person name="Ott S."/>
            <person name="Bowen H."/>
            <person name="Vavikolanu K."/>
            <person name="Mehta A."/>
            <person name="Aluvathingal J."/>
            <person name="Nadendla S."/>
            <person name="Lowell S."/>
            <person name="Myers T."/>
            <person name="Yan Y."/>
            <person name="Sichtig H."/>
        </authorList>
    </citation>
    <scope>NUCLEOTIDE SEQUENCE [LARGE SCALE GENOMIC DNA]</scope>
    <source>
        <strain evidence="11 12">FDAARGOS_1050</strain>
    </source>
</reference>
<dbReference type="PROSITE" id="PS50110">
    <property type="entry name" value="RESPONSE_REGULATORY"/>
    <property type="match status" value="1"/>
</dbReference>